<comment type="subcellular location">
    <subcellularLocation>
        <location evidence="2">Vacuole membrane</location>
        <topology evidence="2">Multi-pass membrane protein</topology>
    </subcellularLocation>
</comment>
<feature type="compositionally biased region" description="Polar residues" evidence="16">
    <location>
        <begin position="617"/>
        <end position="627"/>
    </location>
</feature>
<evidence type="ECO:0000256" key="7">
    <source>
        <dbReference type="ARBA" id="ARBA00022989"/>
    </source>
</evidence>
<dbReference type="InterPro" id="IPR051572">
    <property type="entry name" value="VTC_Complex_Subunit"/>
</dbReference>
<comment type="catalytic activity">
    <reaction evidence="9">
        <text>[phosphate](n) + ATP = [phosphate](n+1) + ADP</text>
        <dbReference type="Rhea" id="RHEA:19573"/>
        <dbReference type="Rhea" id="RHEA-COMP:9859"/>
        <dbReference type="Rhea" id="RHEA-COMP:14280"/>
        <dbReference type="ChEBI" id="CHEBI:16838"/>
        <dbReference type="ChEBI" id="CHEBI:30616"/>
        <dbReference type="ChEBI" id="CHEBI:456216"/>
        <dbReference type="EC" id="2.7.4.1"/>
    </reaction>
    <physiologicalReaction direction="left-to-right" evidence="9">
        <dbReference type="Rhea" id="RHEA:19574"/>
    </physiologicalReaction>
</comment>
<feature type="region of interest" description="Disordered" evidence="16">
    <location>
        <begin position="523"/>
        <end position="572"/>
    </location>
</feature>
<dbReference type="HOGENOM" id="CLU_009308_0_1_1"/>
<keyword evidence="7 17" id="KW-1133">Transmembrane helix</keyword>
<dbReference type="PROSITE" id="PS51382">
    <property type="entry name" value="SPX"/>
    <property type="match status" value="1"/>
</dbReference>
<dbReference type="PANTHER" id="PTHR46140:SF1">
    <property type="entry name" value="VACUOLAR TRANSPORTER CHAPERONE COMPLEX SUBUNIT 4-RELATED"/>
    <property type="match status" value="1"/>
</dbReference>
<feature type="region of interest" description="Disordered" evidence="16">
    <location>
        <begin position="609"/>
        <end position="642"/>
    </location>
</feature>
<evidence type="ECO:0000256" key="17">
    <source>
        <dbReference type="SAM" id="Phobius"/>
    </source>
</evidence>
<dbReference type="InterPro" id="IPR004331">
    <property type="entry name" value="SPX_dom"/>
</dbReference>
<keyword evidence="6 17" id="KW-0812">Transmembrane</keyword>
<proteinExistence type="inferred from homology"/>
<feature type="region of interest" description="Disordered" evidence="16">
    <location>
        <begin position="673"/>
        <end position="696"/>
    </location>
</feature>
<feature type="compositionally biased region" description="Acidic residues" evidence="16">
    <location>
        <begin position="116"/>
        <end position="129"/>
    </location>
</feature>
<gene>
    <name evidence="19" type="ORF">M408DRAFT_309237</name>
</gene>
<feature type="transmembrane region" description="Helical" evidence="17">
    <location>
        <begin position="761"/>
        <end position="784"/>
    </location>
</feature>
<evidence type="ECO:0000256" key="5">
    <source>
        <dbReference type="ARBA" id="ARBA00022679"/>
    </source>
</evidence>
<feature type="coiled-coil region" evidence="15">
    <location>
        <begin position="65"/>
        <end position="92"/>
    </location>
</feature>
<evidence type="ECO:0000256" key="14">
    <source>
        <dbReference type="ARBA" id="ARBA00081313"/>
    </source>
</evidence>
<feature type="transmembrane region" description="Helical" evidence="17">
    <location>
        <begin position="734"/>
        <end position="754"/>
    </location>
</feature>
<dbReference type="GO" id="GO:0008976">
    <property type="term" value="F:polyphosphate kinase activity"/>
    <property type="evidence" value="ECO:0007669"/>
    <property type="project" value="UniProtKB-EC"/>
</dbReference>
<keyword evidence="5" id="KW-0808">Transferase</keyword>
<feature type="domain" description="SPX" evidence="18">
    <location>
        <begin position="1"/>
        <end position="185"/>
    </location>
</feature>
<comment type="similarity">
    <text evidence="10">Belongs to the VTC4 family.</text>
</comment>
<dbReference type="STRING" id="933852.A0A0C2X4W7"/>
<dbReference type="CDD" id="cd14480">
    <property type="entry name" value="SPX_VTC2_like"/>
    <property type="match status" value="1"/>
</dbReference>
<reference evidence="19 20" key="1">
    <citation type="submission" date="2014-04" db="EMBL/GenBank/DDBJ databases">
        <authorList>
            <consortium name="DOE Joint Genome Institute"/>
            <person name="Kuo A."/>
            <person name="Zuccaro A."/>
            <person name="Kohler A."/>
            <person name="Nagy L.G."/>
            <person name="Floudas D."/>
            <person name="Copeland A."/>
            <person name="Barry K.W."/>
            <person name="Cichocki N."/>
            <person name="Veneault-Fourrey C."/>
            <person name="LaButti K."/>
            <person name="Lindquist E.A."/>
            <person name="Lipzen A."/>
            <person name="Lundell T."/>
            <person name="Morin E."/>
            <person name="Murat C."/>
            <person name="Sun H."/>
            <person name="Tunlid A."/>
            <person name="Henrissat B."/>
            <person name="Grigoriev I.V."/>
            <person name="Hibbett D.S."/>
            <person name="Martin F."/>
            <person name="Nordberg H.P."/>
            <person name="Cantor M.N."/>
            <person name="Hua S.X."/>
        </authorList>
    </citation>
    <scope>NUCLEOTIDE SEQUENCE [LARGE SCALE GENOMIC DNA]</scope>
    <source>
        <strain evidence="19 20">MAFF 305830</strain>
    </source>
</reference>
<feature type="compositionally biased region" description="Polar residues" evidence="16">
    <location>
        <begin position="535"/>
        <end position="548"/>
    </location>
</feature>
<reference evidence="20" key="2">
    <citation type="submission" date="2015-01" db="EMBL/GenBank/DDBJ databases">
        <title>Evolutionary Origins and Diversification of the Mycorrhizal Mutualists.</title>
        <authorList>
            <consortium name="DOE Joint Genome Institute"/>
            <consortium name="Mycorrhizal Genomics Consortium"/>
            <person name="Kohler A."/>
            <person name="Kuo A."/>
            <person name="Nagy L.G."/>
            <person name="Floudas D."/>
            <person name="Copeland A."/>
            <person name="Barry K.W."/>
            <person name="Cichocki N."/>
            <person name="Veneault-Fourrey C."/>
            <person name="LaButti K."/>
            <person name="Lindquist E.A."/>
            <person name="Lipzen A."/>
            <person name="Lundell T."/>
            <person name="Morin E."/>
            <person name="Murat C."/>
            <person name="Riley R."/>
            <person name="Ohm R."/>
            <person name="Sun H."/>
            <person name="Tunlid A."/>
            <person name="Henrissat B."/>
            <person name="Grigoriev I.V."/>
            <person name="Hibbett D.S."/>
            <person name="Martin F."/>
        </authorList>
    </citation>
    <scope>NUCLEOTIDE SEQUENCE [LARGE SCALE GENOMIC DNA]</scope>
    <source>
        <strain evidence="20">MAFF 305830</strain>
    </source>
</reference>
<dbReference type="FunFam" id="3.20.100.30:FF:000001">
    <property type="entry name" value="Vacuolar transporter chaperone 4"/>
    <property type="match status" value="1"/>
</dbReference>
<evidence type="ECO:0000313" key="19">
    <source>
        <dbReference type="EMBL" id="KIM33143.1"/>
    </source>
</evidence>
<evidence type="ECO:0000256" key="6">
    <source>
        <dbReference type="ARBA" id="ARBA00022692"/>
    </source>
</evidence>
<dbReference type="AlphaFoldDB" id="A0A0C2X4W7"/>
<dbReference type="InterPro" id="IPR003807">
    <property type="entry name" value="DUF202"/>
</dbReference>
<dbReference type="EC" id="2.7.4.1" evidence="3"/>
<dbReference type="Pfam" id="PF09359">
    <property type="entry name" value="VTC"/>
    <property type="match status" value="1"/>
</dbReference>
<keyword evidence="15" id="KW-0175">Coiled coil</keyword>
<feature type="region of interest" description="Disordered" evidence="16">
    <location>
        <begin position="110"/>
        <end position="129"/>
    </location>
</feature>
<comment type="cofactor">
    <cofactor evidence="1">
        <name>Mn(2+)</name>
        <dbReference type="ChEBI" id="CHEBI:29035"/>
    </cofactor>
</comment>
<evidence type="ECO:0000256" key="8">
    <source>
        <dbReference type="ARBA" id="ARBA00023136"/>
    </source>
</evidence>
<evidence type="ECO:0000256" key="12">
    <source>
        <dbReference type="ARBA" id="ARBA00075894"/>
    </source>
</evidence>
<evidence type="ECO:0000256" key="9">
    <source>
        <dbReference type="ARBA" id="ARBA00050204"/>
    </source>
</evidence>
<evidence type="ECO:0000256" key="1">
    <source>
        <dbReference type="ARBA" id="ARBA00001936"/>
    </source>
</evidence>
<dbReference type="EMBL" id="KN824278">
    <property type="protein sequence ID" value="KIM33143.1"/>
    <property type="molecule type" value="Genomic_DNA"/>
</dbReference>
<dbReference type="InterPro" id="IPR042267">
    <property type="entry name" value="VTC_sf"/>
</dbReference>
<evidence type="ECO:0000256" key="10">
    <source>
        <dbReference type="ARBA" id="ARBA00061390"/>
    </source>
</evidence>
<dbReference type="OrthoDB" id="6493944at2759"/>
<keyword evidence="4" id="KW-0926">Vacuole</keyword>
<dbReference type="Pfam" id="PF02656">
    <property type="entry name" value="DUF202"/>
    <property type="match status" value="1"/>
</dbReference>
<evidence type="ECO:0000256" key="4">
    <source>
        <dbReference type="ARBA" id="ARBA00022554"/>
    </source>
</evidence>
<name>A0A0C2X4W7_SERVB</name>
<dbReference type="GO" id="GO:0006799">
    <property type="term" value="P:polyphosphate biosynthetic process"/>
    <property type="evidence" value="ECO:0007669"/>
    <property type="project" value="UniProtKB-ARBA"/>
</dbReference>
<evidence type="ECO:0000256" key="16">
    <source>
        <dbReference type="SAM" id="MobiDB-lite"/>
    </source>
</evidence>
<accession>A0A0C2X4W7</accession>
<evidence type="ECO:0000259" key="18">
    <source>
        <dbReference type="PROSITE" id="PS51382"/>
    </source>
</evidence>
<dbReference type="Proteomes" id="UP000054097">
    <property type="component" value="Unassembled WGS sequence"/>
</dbReference>
<dbReference type="InterPro" id="IPR018966">
    <property type="entry name" value="VTC_domain"/>
</dbReference>
<protein>
    <recommendedName>
        <fullName evidence="11">Vacuolar transporter chaperone complex subunit 4</fullName>
        <ecNumber evidence="3">2.7.4.1</ecNumber>
    </recommendedName>
    <alternativeName>
        <fullName evidence="13">Polyphosphate kinase</fullName>
    </alternativeName>
    <alternativeName>
        <fullName evidence="12">SPX-dependent polyphosphate polymerase VTC subunit 4</fullName>
    </alternativeName>
    <alternativeName>
        <fullName evidence="14">Vacuolar membrane polyphosphate polymerase catalytic subunit</fullName>
    </alternativeName>
</protein>
<dbReference type="Gene3D" id="3.20.100.30">
    <property type="entry name" value="VTC, catalytic tunnel domain"/>
    <property type="match status" value="1"/>
</dbReference>
<dbReference type="PANTHER" id="PTHR46140">
    <property type="entry name" value="VACUOLAR TRANSPORTER CHAPERONE 1-RELATED"/>
    <property type="match status" value="1"/>
</dbReference>
<feature type="transmembrane region" description="Helical" evidence="17">
    <location>
        <begin position="804"/>
        <end position="823"/>
    </location>
</feature>
<evidence type="ECO:0000256" key="15">
    <source>
        <dbReference type="SAM" id="Coils"/>
    </source>
</evidence>
<evidence type="ECO:0000256" key="13">
    <source>
        <dbReference type="ARBA" id="ARBA00080494"/>
    </source>
</evidence>
<organism evidence="19 20">
    <name type="scientific">Serendipita vermifera MAFF 305830</name>
    <dbReference type="NCBI Taxonomy" id="933852"/>
    <lineage>
        <taxon>Eukaryota</taxon>
        <taxon>Fungi</taxon>
        <taxon>Dikarya</taxon>
        <taxon>Basidiomycota</taxon>
        <taxon>Agaricomycotina</taxon>
        <taxon>Agaricomycetes</taxon>
        <taxon>Sebacinales</taxon>
        <taxon>Serendipitaceae</taxon>
        <taxon>Serendipita</taxon>
    </lineage>
</organism>
<keyword evidence="20" id="KW-1185">Reference proteome</keyword>
<dbReference type="GO" id="GO:0033254">
    <property type="term" value="C:vacuolar transporter chaperone complex"/>
    <property type="evidence" value="ECO:0007669"/>
    <property type="project" value="TreeGrafter"/>
</dbReference>
<sequence length="827" mass="94276">MKFGRKIKTDIYTEWKGWYLDYTRLKKYLKDGNKRGPWTQEREDGFIEILEAELEKIQGFQASKVAELAARIRQAEREVKTLVEGYSEDEDDEQHQAEGVDRDVELQAHGNGQLDEGSDDDADSDDESLDALEEKWNELEETVAILVADVHDLALYTKLNFTGFIKIVKKRTGLSLKATFIRDYLERRPFYKYNWDALIVKLSRLYDLVRTRGHPVQGDSSAGGAQSAFVRQTTKYWVHPDNLIHLKLQILRHLPVLVFNPNKEFEPADSAITSIYFDNEELELYLGRVEKTEGAEAIRLRWYGDMNVKTIFVERKTHREDWTGEKSVKARFPIKEDKVNAFIRGEYTMDAEFEALFEKGKKTRQEVDSMIQLATEVQYAILTRKLQPVMRTFYNRTAFQLPGDARVRISLDTELTMVREDNWDGKERSGSNWRRMDIGIDHPFSQLPSEDRELFPYGVLEVKLQTQFGQEPPLWVRELVSSHLVESIPKFSKFIHGCSTLLPNRVDLVPFWLPQMDTDIRKPDTGNVTIDRPTTLHSNQGTDSTTTPDHVPSPAHERAVYTEPVSEGEDDEDMVGGIAVDEIGSARVPLGEALEAIAWREKQFKQQETEMDARVAQSRQAAGVSTQSDDEESARQSFFKKRRTPVPAPLERFSIDPLAPASVFDQSLQKKLKKTAKTQSENDDEDDTRTVGASSRLAETDPEYIRNFVASPGKRIAVPVRVEPKVFFAQERTFLKWLHFGVLIGTVATGLLNFSEPGDRTGLICAGAFVIAALMAIAYSAAMFQHRVESLRARSSDALYYDPWGPSVLCLALAAATVINFVYQWPF</sequence>
<dbReference type="GO" id="GO:0000329">
    <property type="term" value="C:fungal-type vacuole membrane"/>
    <property type="evidence" value="ECO:0007669"/>
    <property type="project" value="TreeGrafter"/>
</dbReference>
<evidence type="ECO:0000256" key="3">
    <source>
        <dbReference type="ARBA" id="ARBA00012960"/>
    </source>
</evidence>
<evidence type="ECO:0000256" key="11">
    <source>
        <dbReference type="ARBA" id="ARBA00067464"/>
    </source>
</evidence>
<evidence type="ECO:0000256" key="2">
    <source>
        <dbReference type="ARBA" id="ARBA00004128"/>
    </source>
</evidence>
<evidence type="ECO:0000313" key="20">
    <source>
        <dbReference type="Proteomes" id="UP000054097"/>
    </source>
</evidence>
<keyword evidence="8 17" id="KW-0472">Membrane</keyword>
<dbReference type="CDD" id="cd07751">
    <property type="entry name" value="PolyPPase_VTC4_like"/>
    <property type="match status" value="1"/>
</dbReference>